<keyword evidence="1" id="KW-0732">Signal</keyword>
<protein>
    <recommendedName>
        <fullName evidence="2">Bacterial repeat domain-containing protein</fullName>
    </recommendedName>
</protein>
<dbReference type="Proteomes" id="UP000282106">
    <property type="component" value="Unassembled WGS sequence"/>
</dbReference>
<accession>A0A3N0V9U3</accession>
<keyword evidence="4" id="KW-1185">Reference proteome</keyword>
<dbReference type="Pfam" id="PF18998">
    <property type="entry name" value="Flg_new_2"/>
    <property type="match status" value="2"/>
</dbReference>
<comment type="caution">
    <text evidence="3">The sequence shown here is derived from an EMBL/GenBank/DDBJ whole genome shotgun (WGS) entry which is preliminary data.</text>
</comment>
<feature type="chain" id="PRO_5017998589" description="Bacterial repeat domain-containing protein" evidence="1">
    <location>
        <begin position="23"/>
        <end position="973"/>
    </location>
</feature>
<dbReference type="RefSeq" id="WP_123211843.1">
    <property type="nucleotide sequence ID" value="NZ_RJVO01000004.1"/>
</dbReference>
<dbReference type="SUPFAM" id="SSF89550">
    <property type="entry name" value="PHP domain-like"/>
    <property type="match status" value="1"/>
</dbReference>
<dbReference type="InterPro" id="IPR036278">
    <property type="entry name" value="Sialidase_sf"/>
</dbReference>
<proteinExistence type="predicted"/>
<dbReference type="InterPro" id="IPR052018">
    <property type="entry name" value="PHP_domain"/>
</dbReference>
<reference evidence="3 4" key="1">
    <citation type="submission" date="2018-10" db="EMBL/GenBank/DDBJ databases">
        <authorList>
            <person name="Chen W.-M."/>
        </authorList>
    </citation>
    <scope>NUCLEOTIDE SEQUENCE [LARGE SCALE GENOMIC DNA]</scope>
    <source>
        <strain evidence="3 4">THS-13</strain>
    </source>
</reference>
<dbReference type="EMBL" id="RJVO01000004">
    <property type="protein sequence ID" value="ROH89546.1"/>
    <property type="molecule type" value="Genomic_DNA"/>
</dbReference>
<dbReference type="Gene3D" id="3.20.20.140">
    <property type="entry name" value="Metal-dependent hydrolases"/>
    <property type="match status" value="1"/>
</dbReference>
<dbReference type="GO" id="GO:0035312">
    <property type="term" value="F:5'-3' DNA exonuclease activity"/>
    <property type="evidence" value="ECO:0007669"/>
    <property type="project" value="TreeGrafter"/>
</dbReference>
<name>A0A3N0V9U3_9GAMM</name>
<dbReference type="PROSITE" id="PS51257">
    <property type="entry name" value="PROKAR_LIPOPROTEIN"/>
    <property type="match status" value="1"/>
</dbReference>
<gene>
    <name evidence="3" type="ORF">ED208_10480</name>
</gene>
<evidence type="ECO:0000256" key="1">
    <source>
        <dbReference type="SAM" id="SignalP"/>
    </source>
</evidence>
<dbReference type="AlphaFoldDB" id="A0A3N0V9U3"/>
<dbReference type="GO" id="GO:0004534">
    <property type="term" value="F:5'-3' RNA exonuclease activity"/>
    <property type="evidence" value="ECO:0007669"/>
    <property type="project" value="TreeGrafter"/>
</dbReference>
<feature type="signal peptide" evidence="1">
    <location>
        <begin position="1"/>
        <end position="22"/>
    </location>
</feature>
<evidence type="ECO:0000313" key="4">
    <source>
        <dbReference type="Proteomes" id="UP000282106"/>
    </source>
</evidence>
<dbReference type="InterPro" id="IPR044060">
    <property type="entry name" value="Bacterial_rp_domain"/>
</dbReference>
<dbReference type="PANTHER" id="PTHR42924:SF11">
    <property type="entry name" value="POLYMERASE_HISTIDINOL PHOSPHATASE N-TERMINAL DOMAIN-CONTAINING PROTEIN"/>
    <property type="match status" value="1"/>
</dbReference>
<feature type="domain" description="Bacterial repeat" evidence="2">
    <location>
        <begin position="54"/>
        <end position="114"/>
    </location>
</feature>
<dbReference type="CDD" id="cd07432">
    <property type="entry name" value="PHP_HisPPase"/>
    <property type="match status" value="1"/>
</dbReference>
<evidence type="ECO:0000259" key="2">
    <source>
        <dbReference type="Pfam" id="PF18998"/>
    </source>
</evidence>
<evidence type="ECO:0000313" key="3">
    <source>
        <dbReference type="EMBL" id="ROH89546.1"/>
    </source>
</evidence>
<dbReference type="PANTHER" id="PTHR42924">
    <property type="entry name" value="EXONUCLEASE"/>
    <property type="match status" value="1"/>
</dbReference>
<organism evidence="3 4">
    <name type="scientific">Stagnimonas aquatica</name>
    <dbReference type="NCBI Taxonomy" id="2689987"/>
    <lineage>
        <taxon>Bacteria</taxon>
        <taxon>Pseudomonadati</taxon>
        <taxon>Pseudomonadota</taxon>
        <taxon>Gammaproteobacteria</taxon>
        <taxon>Nevskiales</taxon>
        <taxon>Nevskiaceae</taxon>
        <taxon>Stagnimonas</taxon>
    </lineage>
</organism>
<feature type="domain" description="Bacterial repeat" evidence="2">
    <location>
        <begin position="142"/>
        <end position="192"/>
    </location>
</feature>
<dbReference type="NCBIfam" id="NF038032">
    <property type="entry name" value="CehA_McbA_metalo"/>
    <property type="match status" value="1"/>
</dbReference>
<dbReference type="InterPro" id="IPR016195">
    <property type="entry name" value="Pol/histidinol_Pase-like"/>
</dbReference>
<dbReference type="InParanoid" id="A0A3N0V9U3"/>
<sequence length="973" mass="103045">MRHLLALALALLLAACSNSPSGDSGQPDPGGEPSRRALTVGVEGQGQVVSAPAGIVCGSDCSESYADGAVVSLTASPESGQSFLGWGGACAGSKPLCTLVLHADTAVSARFSNNSAQVLKLGREGQGSVSSDLPGIDCGTHCEASFATDSEVALSAEAAAGWQFAGWSGDCSGSTDCRLSMNAARNVGARFTTLPTAAPQGGWLAGDMHVHTDHSADGSLPRQLLDGRGAGNVSVSDQIGQGARAGLDWMPITDHRTYDQHYDPLWTSDQLLLIPGEEANGSPHANPIGAVDWVVQGANYPGRPGWAVLQTSIWDAHSQGAVWSHNHPDDGHLNDDGTPNERANAIGADVIEIWNRGSGIEAELKYAEGLWNAGYRFSGVGGSDNHFRELWLLAGPGQPATQAFAGEASERAILQGLQRGRVYLNGGNNGLFPSLSLEADLDGDGVYEAMAGDELVAASGSAGKLRLRIQNAIGSTVTLYRNPGKNAGAVVASYTPFQLEQIHEIDIQAEDGQSWYYAEARGLGFDSLNTNDIASIFNPVRLVDARQAITAPIFIGPSLASPQPAEAIPTEIAGDDGGRRLFGSLGRFAGFPDLAVSEGLRHLVAEVHEEGSTKVMYRRVAADGRAGPAFDLAPESRSARFPRITALGEEVWVVWQDERAGQVPRRPAVYLRHSSDGGLSWQAEQVIRSFAGRAERPVIALRPDGKPVLAWQEIRAAEPMDVFAQVLGLDAEPVNVSRIGKSFQAANLFDSRSAIYPASVWPTLAVRADGRIALAYHDNRSDADPLWTGQTLSGDSSDVDNWQIRIHTRDADGDWSEAASLGADDRADRHAALAYAGDGSLICVWDSKALDAAGANLSIRHARSSDGGTSFLTGETLLGGEEQAFSQYPRLGLDADGRVRAVWTDNRSADWRWKTMTAVFDPGQGWSGGTLLTGPGNNTWAATSGGELLFASSRNGQRLQRDPTQQVFLRPLP</sequence>
<dbReference type="SUPFAM" id="SSF50939">
    <property type="entry name" value="Sialidases"/>
    <property type="match status" value="1"/>
</dbReference>